<reference evidence="2" key="1">
    <citation type="submission" date="2021-06" db="EMBL/GenBank/DDBJ databases">
        <authorList>
            <person name="Kallberg Y."/>
            <person name="Tangrot J."/>
            <person name="Rosling A."/>
        </authorList>
    </citation>
    <scope>NUCLEOTIDE SEQUENCE</scope>
    <source>
        <strain evidence="2">CL551</strain>
    </source>
</reference>
<dbReference type="GO" id="GO:0007166">
    <property type="term" value="P:cell surface receptor signaling pathway"/>
    <property type="evidence" value="ECO:0007669"/>
    <property type="project" value="InterPro"/>
</dbReference>
<feature type="region of interest" description="Disordered" evidence="1">
    <location>
        <begin position="1"/>
        <end position="46"/>
    </location>
</feature>
<feature type="non-terminal residue" evidence="2">
    <location>
        <position position="1"/>
    </location>
</feature>
<evidence type="ECO:0000256" key="1">
    <source>
        <dbReference type="SAM" id="MobiDB-lite"/>
    </source>
</evidence>
<organism evidence="2 3">
    <name type="scientific">Acaulospora morrowiae</name>
    <dbReference type="NCBI Taxonomy" id="94023"/>
    <lineage>
        <taxon>Eukaryota</taxon>
        <taxon>Fungi</taxon>
        <taxon>Fungi incertae sedis</taxon>
        <taxon>Mucoromycota</taxon>
        <taxon>Glomeromycotina</taxon>
        <taxon>Glomeromycetes</taxon>
        <taxon>Diversisporales</taxon>
        <taxon>Acaulosporaceae</taxon>
        <taxon>Acaulospora</taxon>
    </lineage>
</organism>
<proteinExistence type="predicted"/>
<protein>
    <submittedName>
        <fullName evidence="2">317_t:CDS:1</fullName>
    </submittedName>
</protein>
<gene>
    <name evidence="2" type="ORF">AMORRO_LOCUS13513</name>
</gene>
<dbReference type="Proteomes" id="UP000789342">
    <property type="component" value="Unassembled WGS sequence"/>
</dbReference>
<name>A0A9N9I7H8_9GLOM</name>
<dbReference type="EMBL" id="CAJVPV010023438">
    <property type="protein sequence ID" value="CAG8723788.1"/>
    <property type="molecule type" value="Genomic_DNA"/>
</dbReference>
<feature type="compositionally biased region" description="Polar residues" evidence="1">
    <location>
        <begin position="18"/>
        <end position="38"/>
    </location>
</feature>
<accession>A0A9N9I7H8</accession>
<keyword evidence="3" id="KW-1185">Reference proteome</keyword>
<dbReference type="Gene3D" id="1.20.930.20">
    <property type="entry name" value="Adaptor protein Cbl, N-terminal domain"/>
    <property type="match status" value="1"/>
</dbReference>
<dbReference type="AlphaFoldDB" id="A0A9N9I7H8"/>
<evidence type="ECO:0000313" key="3">
    <source>
        <dbReference type="Proteomes" id="UP000789342"/>
    </source>
</evidence>
<dbReference type="OrthoDB" id="2446089at2759"/>
<dbReference type="CDD" id="cd21037">
    <property type="entry name" value="MLKL_NTD"/>
    <property type="match status" value="1"/>
</dbReference>
<feature type="compositionally biased region" description="Basic and acidic residues" evidence="1">
    <location>
        <begin position="8"/>
        <end position="17"/>
    </location>
</feature>
<dbReference type="InterPro" id="IPR059179">
    <property type="entry name" value="MLKL-like_MCAfunc"/>
</dbReference>
<sequence>MKKIKQLARREDGKSKTPDQNNLLISPSNPQFGNFNNESNQSISDSSSFASSTVASSFSSFLDGSDNNLPIRDPKDPKNKYIESTALASTLIEGDTTKITDAVSTVLPTVANNELIKRFIPFVSDACEIILSIISIYKIAEHNKSICGAIFDRAYTAEAAIKYLHIRRDQKMEFFNEKNIKVVENLIKCMMEMEKFCKEVSKVTGWKNYFKAKLIDQDFKELTSKFEMYMKTLHFVISLETNTQARKERKLIKQDINNMEEYLKMINYNIFQAIEIQEANEAYKRHKNCDIRPSEPLNILNYEFIRKIPKTKVELRKRNIDHQLFAFKRIPDVIPLSYNSAETQEETAEMQRD</sequence>
<evidence type="ECO:0000313" key="2">
    <source>
        <dbReference type="EMBL" id="CAG8723788.1"/>
    </source>
</evidence>
<dbReference type="InterPro" id="IPR036537">
    <property type="entry name" value="Adaptor_Cbl_N_dom_sf"/>
</dbReference>
<comment type="caution">
    <text evidence="2">The sequence shown here is derived from an EMBL/GenBank/DDBJ whole genome shotgun (WGS) entry which is preliminary data.</text>
</comment>